<sequence length="106" mass="12083">MVLSKTSSHTHRHTCRRLFPLRRQFGMSPRSNCCSLDSILTGCVTAWYAITADQDRNVLRGRVRSASYITGSKLSTIKDFYTGWCQKKTQKTIRLLSPMDVSLVCH</sequence>
<evidence type="ECO:0000313" key="2">
    <source>
        <dbReference type="Proteomes" id="UP001557470"/>
    </source>
</evidence>
<dbReference type="EMBL" id="JAGEUA010000011">
    <property type="protein sequence ID" value="KAL0962155.1"/>
    <property type="molecule type" value="Genomic_DNA"/>
</dbReference>
<gene>
    <name evidence="1" type="ORF">UPYG_G00336400</name>
</gene>
<name>A0ABD0VXE3_UMBPY</name>
<dbReference type="Proteomes" id="UP001557470">
    <property type="component" value="Unassembled WGS sequence"/>
</dbReference>
<protein>
    <submittedName>
        <fullName evidence="1">Uncharacterized protein</fullName>
    </submittedName>
</protein>
<evidence type="ECO:0000313" key="1">
    <source>
        <dbReference type="EMBL" id="KAL0962155.1"/>
    </source>
</evidence>
<organism evidence="1 2">
    <name type="scientific">Umbra pygmaea</name>
    <name type="common">Eastern mudminnow</name>
    <dbReference type="NCBI Taxonomy" id="75934"/>
    <lineage>
        <taxon>Eukaryota</taxon>
        <taxon>Metazoa</taxon>
        <taxon>Chordata</taxon>
        <taxon>Craniata</taxon>
        <taxon>Vertebrata</taxon>
        <taxon>Euteleostomi</taxon>
        <taxon>Actinopterygii</taxon>
        <taxon>Neopterygii</taxon>
        <taxon>Teleostei</taxon>
        <taxon>Protacanthopterygii</taxon>
        <taxon>Esociformes</taxon>
        <taxon>Umbridae</taxon>
        <taxon>Umbra</taxon>
    </lineage>
</organism>
<comment type="caution">
    <text evidence="1">The sequence shown here is derived from an EMBL/GenBank/DDBJ whole genome shotgun (WGS) entry which is preliminary data.</text>
</comment>
<reference evidence="1 2" key="1">
    <citation type="submission" date="2024-06" db="EMBL/GenBank/DDBJ databases">
        <authorList>
            <person name="Pan Q."/>
            <person name="Wen M."/>
            <person name="Jouanno E."/>
            <person name="Zahm M."/>
            <person name="Klopp C."/>
            <person name="Cabau C."/>
            <person name="Louis A."/>
            <person name="Berthelot C."/>
            <person name="Parey E."/>
            <person name="Roest Crollius H."/>
            <person name="Montfort J."/>
            <person name="Robinson-Rechavi M."/>
            <person name="Bouchez O."/>
            <person name="Lampietro C."/>
            <person name="Lopez Roques C."/>
            <person name="Donnadieu C."/>
            <person name="Postlethwait J."/>
            <person name="Bobe J."/>
            <person name="Verreycken H."/>
            <person name="Guiguen Y."/>
        </authorList>
    </citation>
    <scope>NUCLEOTIDE SEQUENCE [LARGE SCALE GENOMIC DNA]</scope>
    <source>
        <strain evidence="1">Up_M1</strain>
        <tissue evidence="1">Testis</tissue>
    </source>
</reference>
<accession>A0ABD0VXE3</accession>
<proteinExistence type="predicted"/>
<dbReference type="AlphaFoldDB" id="A0ABD0VXE3"/>
<keyword evidence="2" id="KW-1185">Reference proteome</keyword>